<keyword evidence="2 7" id="KW-0813">Transport</keyword>
<feature type="transmembrane region" description="Helical" evidence="7">
    <location>
        <begin position="134"/>
        <end position="157"/>
    </location>
</feature>
<keyword evidence="6 7" id="KW-0472">Membrane</keyword>
<protein>
    <submittedName>
        <fullName evidence="9">ABC transporter permease</fullName>
    </submittedName>
</protein>
<dbReference type="SUPFAM" id="SSF161098">
    <property type="entry name" value="MetI-like"/>
    <property type="match status" value="1"/>
</dbReference>
<dbReference type="InterPro" id="IPR050366">
    <property type="entry name" value="BP-dependent_transpt_permease"/>
</dbReference>
<evidence type="ECO:0000256" key="4">
    <source>
        <dbReference type="ARBA" id="ARBA00022692"/>
    </source>
</evidence>
<dbReference type="Pfam" id="PF00528">
    <property type="entry name" value="BPD_transp_1"/>
    <property type="match status" value="1"/>
</dbReference>
<keyword evidence="3" id="KW-1003">Cell membrane</keyword>
<sequence length="342" mass="36933">MTSTTADQSLPVAASSALSTRPPKTFLTVTLERVRADVMTMGPILFILLIGLLALLANPLGELLVGVDPNRTNLDAALQPPLLPSMARRLVGLDHGVADSLLEVSGGVTHWMGTDSLGRDQLVRLLHGARVSMLIAFCAAGIAFALGTTIGMLAGFLGGWVDDLILWLINTFSSLPTLFVLILLTAIYKPNAILLTLFLGFFGWIGPARFTRGQVLQIKTLDYATAARALGASRLRIMWYHILPNTIPLIIVLIMVQIGSLVLAESVLSFLGFGVQPPQATWGSMLAKSENFLFLQDPITGSFVAWHLIFPPGILIFLTVLALYLLGDGLRDAIDPQLRVDR</sequence>
<dbReference type="AlphaFoldDB" id="A0A6B1DVN3"/>
<evidence type="ECO:0000313" key="9">
    <source>
        <dbReference type="EMBL" id="MYD91096.1"/>
    </source>
</evidence>
<evidence type="ECO:0000256" key="5">
    <source>
        <dbReference type="ARBA" id="ARBA00022989"/>
    </source>
</evidence>
<feature type="transmembrane region" description="Helical" evidence="7">
    <location>
        <begin position="303"/>
        <end position="326"/>
    </location>
</feature>
<comment type="similarity">
    <text evidence="7">Belongs to the binding-protein-dependent transport system permease family.</text>
</comment>
<reference evidence="9" key="1">
    <citation type="submission" date="2019-09" db="EMBL/GenBank/DDBJ databases">
        <title>Characterisation of the sponge microbiome using genome-centric metagenomics.</title>
        <authorList>
            <person name="Engelberts J.P."/>
            <person name="Robbins S.J."/>
            <person name="De Goeij J.M."/>
            <person name="Aranda M."/>
            <person name="Bell S.C."/>
            <person name="Webster N.S."/>
        </authorList>
    </citation>
    <scope>NUCLEOTIDE SEQUENCE</scope>
    <source>
        <strain evidence="9">SB0662_bin_9</strain>
    </source>
</reference>
<evidence type="ECO:0000256" key="1">
    <source>
        <dbReference type="ARBA" id="ARBA00004651"/>
    </source>
</evidence>
<gene>
    <name evidence="9" type="ORF">F4Y08_12300</name>
</gene>
<evidence type="ECO:0000256" key="6">
    <source>
        <dbReference type="ARBA" id="ARBA00023136"/>
    </source>
</evidence>
<evidence type="ECO:0000256" key="3">
    <source>
        <dbReference type="ARBA" id="ARBA00022475"/>
    </source>
</evidence>
<accession>A0A6B1DVN3</accession>
<keyword evidence="5 7" id="KW-1133">Transmembrane helix</keyword>
<dbReference type="InterPro" id="IPR035906">
    <property type="entry name" value="MetI-like_sf"/>
</dbReference>
<dbReference type="InterPro" id="IPR000515">
    <property type="entry name" value="MetI-like"/>
</dbReference>
<feature type="domain" description="ABC transmembrane type-1" evidence="8">
    <location>
        <begin position="129"/>
        <end position="327"/>
    </location>
</feature>
<feature type="transmembrane region" description="Helical" evidence="7">
    <location>
        <begin position="192"/>
        <end position="210"/>
    </location>
</feature>
<proteinExistence type="inferred from homology"/>
<evidence type="ECO:0000256" key="7">
    <source>
        <dbReference type="RuleBase" id="RU363032"/>
    </source>
</evidence>
<dbReference type="GO" id="GO:0005886">
    <property type="term" value="C:plasma membrane"/>
    <property type="evidence" value="ECO:0007669"/>
    <property type="project" value="UniProtKB-SubCell"/>
</dbReference>
<keyword evidence="4 7" id="KW-0812">Transmembrane</keyword>
<dbReference type="CDD" id="cd06261">
    <property type="entry name" value="TM_PBP2"/>
    <property type="match status" value="1"/>
</dbReference>
<organism evidence="9">
    <name type="scientific">Caldilineaceae bacterium SB0662_bin_9</name>
    <dbReference type="NCBI Taxonomy" id="2605258"/>
    <lineage>
        <taxon>Bacteria</taxon>
        <taxon>Bacillati</taxon>
        <taxon>Chloroflexota</taxon>
        <taxon>Caldilineae</taxon>
        <taxon>Caldilineales</taxon>
        <taxon>Caldilineaceae</taxon>
    </lineage>
</organism>
<feature type="transmembrane region" description="Helical" evidence="7">
    <location>
        <begin position="38"/>
        <end position="57"/>
    </location>
</feature>
<comment type="caution">
    <text evidence="9">The sequence shown here is derived from an EMBL/GenBank/DDBJ whole genome shotgun (WGS) entry which is preliminary data.</text>
</comment>
<feature type="transmembrane region" description="Helical" evidence="7">
    <location>
        <begin position="242"/>
        <end position="264"/>
    </location>
</feature>
<evidence type="ECO:0000256" key="2">
    <source>
        <dbReference type="ARBA" id="ARBA00022448"/>
    </source>
</evidence>
<feature type="transmembrane region" description="Helical" evidence="7">
    <location>
        <begin position="164"/>
        <end position="186"/>
    </location>
</feature>
<evidence type="ECO:0000259" key="8">
    <source>
        <dbReference type="PROSITE" id="PS50928"/>
    </source>
</evidence>
<dbReference type="PANTHER" id="PTHR43386:SF1">
    <property type="entry name" value="D,D-DIPEPTIDE TRANSPORT SYSTEM PERMEASE PROTEIN DDPC-RELATED"/>
    <property type="match status" value="1"/>
</dbReference>
<comment type="subcellular location">
    <subcellularLocation>
        <location evidence="1 7">Cell membrane</location>
        <topology evidence="1 7">Multi-pass membrane protein</topology>
    </subcellularLocation>
</comment>
<dbReference type="PROSITE" id="PS50928">
    <property type="entry name" value="ABC_TM1"/>
    <property type="match status" value="1"/>
</dbReference>
<dbReference type="EMBL" id="VXPY01000086">
    <property type="protein sequence ID" value="MYD91096.1"/>
    <property type="molecule type" value="Genomic_DNA"/>
</dbReference>
<dbReference type="PANTHER" id="PTHR43386">
    <property type="entry name" value="OLIGOPEPTIDE TRANSPORT SYSTEM PERMEASE PROTEIN APPC"/>
    <property type="match status" value="1"/>
</dbReference>
<name>A0A6B1DVN3_9CHLR</name>
<dbReference type="GO" id="GO:0055085">
    <property type="term" value="P:transmembrane transport"/>
    <property type="evidence" value="ECO:0007669"/>
    <property type="project" value="InterPro"/>
</dbReference>
<dbReference type="Gene3D" id="1.10.3720.10">
    <property type="entry name" value="MetI-like"/>
    <property type="match status" value="1"/>
</dbReference>